<sequence length="81" mass="9704">MVQPSLPPGPYNTIHDRLMGHNPRPIQSAIRGTSPRRERRRTVQIQPRPDFFESTARGIKRKRHTKKRKNHKKRKSHKHRK</sequence>
<dbReference type="AlphaFoldDB" id="A0A6C0KVW9"/>
<evidence type="ECO:0000313" key="2">
    <source>
        <dbReference type="EMBL" id="QHU21401.1"/>
    </source>
</evidence>
<organism evidence="2">
    <name type="scientific">viral metagenome</name>
    <dbReference type="NCBI Taxonomy" id="1070528"/>
    <lineage>
        <taxon>unclassified sequences</taxon>
        <taxon>metagenomes</taxon>
        <taxon>organismal metagenomes</taxon>
    </lineage>
</organism>
<feature type="compositionally biased region" description="Basic residues" evidence="1">
    <location>
        <begin position="58"/>
        <end position="81"/>
    </location>
</feature>
<name>A0A6C0KVW9_9ZZZZ</name>
<accession>A0A6C0KVW9</accession>
<feature type="compositionally biased region" description="Pro residues" evidence="1">
    <location>
        <begin position="1"/>
        <end position="10"/>
    </location>
</feature>
<dbReference type="EMBL" id="MN740989">
    <property type="protein sequence ID" value="QHU21401.1"/>
    <property type="molecule type" value="Genomic_DNA"/>
</dbReference>
<proteinExistence type="predicted"/>
<reference evidence="2" key="1">
    <citation type="journal article" date="2020" name="Nature">
        <title>Giant virus diversity and host interactions through global metagenomics.</title>
        <authorList>
            <person name="Schulz F."/>
            <person name="Roux S."/>
            <person name="Paez-Espino D."/>
            <person name="Jungbluth S."/>
            <person name="Walsh D.A."/>
            <person name="Denef V.J."/>
            <person name="McMahon K.D."/>
            <person name="Konstantinidis K.T."/>
            <person name="Eloe-Fadrosh E.A."/>
            <person name="Kyrpides N.C."/>
            <person name="Woyke T."/>
        </authorList>
    </citation>
    <scope>NUCLEOTIDE SEQUENCE</scope>
    <source>
        <strain evidence="2">GVMAG-S-3300013094-109</strain>
    </source>
</reference>
<evidence type="ECO:0000256" key="1">
    <source>
        <dbReference type="SAM" id="MobiDB-lite"/>
    </source>
</evidence>
<feature type="region of interest" description="Disordered" evidence="1">
    <location>
        <begin position="1"/>
        <end position="81"/>
    </location>
</feature>
<protein>
    <submittedName>
        <fullName evidence="2">Uncharacterized protein</fullName>
    </submittedName>
</protein>